<dbReference type="Proteomes" id="UP001054945">
    <property type="component" value="Unassembled WGS sequence"/>
</dbReference>
<organism evidence="1 2">
    <name type="scientific">Caerostris extrusa</name>
    <name type="common">Bark spider</name>
    <name type="synonym">Caerostris bankana</name>
    <dbReference type="NCBI Taxonomy" id="172846"/>
    <lineage>
        <taxon>Eukaryota</taxon>
        <taxon>Metazoa</taxon>
        <taxon>Ecdysozoa</taxon>
        <taxon>Arthropoda</taxon>
        <taxon>Chelicerata</taxon>
        <taxon>Arachnida</taxon>
        <taxon>Araneae</taxon>
        <taxon>Araneomorphae</taxon>
        <taxon>Entelegynae</taxon>
        <taxon>Araneoidea</taxon>
        <taxon>Araneidae</taxon>
        <taxon>Caerostris</taxon>
    </lineage>
</organism>
<name>A0AAV4NH71_CAEEX</name>
<keyword evidence="2" id="KW-1185">Reference proteome</keyword>
<evidence type="ECO:0000313" key="2">
    <source>
        <dbReference type="Proteomes" id="UP001054945"/>
    </source>
</evidence>
<reference evidence="1 2" key="1">
    <citation type="submission" date="2021-06" db="EMBL/GenBank/DDBJ databases">
        <title>Caerostris extrusa draft genome.</title>
        <authorList>
            <person name="Kono N."/>
            <person name="Arakawa K."/>
        </authorList>
    </citation>
    <scope>NUCLEOTIDE SEQUENCE [LARGE SCALE GENOMIC DNA]</scope>
</reference>
<dbReference type="AlphaFoldDB" id="A0AAV4NH71"/>
<evidence type="ECO:0000313" key="1">
    <source>
        <dbReference type="EMBL" id="GIX83670.1"/>
    </source>
</evidence>
<sequence length="102" mass="11687">MHSRLSLVERRACAQDTFTSARTDDHPAGIRHRIRQYRPFLAGGVLGNHRKHLCIDLIEPEADDFSVSFGFGRFTARRKLSGGSRRLDFTTHAAMIHRWVKV</sequence>
<proteinExistence type="predicted"/>
<protein>
    <submittedName>
        <fullName evidence="1">Uncharacterized protein</fullName>
    </submittedName>
</protein>
<gene>
    <name evidence="1" type="primary">AVEN_107442_1</name>
    <name evidence="1" type="ORF">CEXT_71861</name>
</gene>
<dbReference type="EMBL" id="BPLR01020892">
    <property type="protein sequence ID" value="GIX83670.1"/>
    <property type="molecule type" value="Genomic_DNA"/>
</dbReference>
<comment type="caution">
    <text evidence="1">The sequence shown here is derived from an EMBL/GenBank/DDBJ whole genome shotgun (WGS) entry which is preliminary data.</text>
</comment>
<accession>A0AAV4NH71</accession>